<evidence type="ECO:0000259" key="3">
    <source>
        <dbReference type="PROSITE" id="PS50042"/>
    </source>
</evidence>
<dbReference type="CDD" id="cd00038">
    <property type="entry name" value="CAP_ED"/>
    <property type="match status" value="1"/>
</dbReference>
<protein>
    <submittedName>
        <fullName evidence="5">Cyclic nucleotide-binding protein</fullName>
    </submittedName>
</protein>
<dbReference type="SUPFAM" id="SSF81301">
    <property type="entry name" value="Nucleotidyltransferase"/>
    <property type="match status" value="1"/>
</dbReference>
<dbReference type="SMART" id="SM00100">
    <property type="entry name" value="cNMP"/>
    <property type="match status" value="1"/>
</dbReference>
<proteinExistence type="predicted"/>
<dbReference type="InterPro" id="IPR000644">
    <property type="entry name" value="CBS_dom"/>
</dbReference>
<dbReference type="PROSITE" id="PS51371">
    <property type="entry name" value="CBS"/>
    <property type="match status" value="2"/>
</dbReference>
<dbReference type="InterPro" id="IPR014710">
    <property type="entry name" value="RmlC-like_jellyroll"/>
</dbReference>
<keyword evidence="6" id="KW-1185">Reference proteome</keyword>
<dbReference type="SUPFAM" id="SSF51206">
    <property type="entry name" value="cAMP-binding domain-like"/>
    <property type="match status" value="1"/>
</dbReference>
<dbReference type="InterPro" id="IPR018821">
    <property type="entry name" value="DUF294_put_nucleoTrafse_sb-bd"/>
</dbReference>
<sequence length="637" mass="72661">MGLIRHLRDSEPFNILPDHLFEELRKAAVLKKFPANTHIFKQNDYPTGYLYIIKDGLVEITVMNPGGVEMVVDYRKEGQFFGATPIFTGEPYTGGARTVRATECFVINADLVKKVEEEYPRIGEYFTRIVLSRVRNLYSEIVTDQTQDAITQMEAYPFKKRLSEIMATPPVCCTPQNTAREVARKISEKRVSSVLVCEKDGSLMGIITERDLVGKVLSLPNVDPDAITAATIMTPQPHSLSPDTYMYEAMAYMSAHRMRHLPILDGKQVVGIVTLRDLMRFRSQKAMLLVGNARQAKDLATLAAIRSEIATVGRTLLSETRSTPEVMEILSYIHHTIIRRTFDLCLEEMKQQGKEPPAIRYCFLIMGSGGRREMLLDPDQDNGFIFENYPDARQEEVDAFFVPFSEKIVDALAEVGYPLCHGKVMVNNPLWRGRLWEWDERIEDWVNEPEPQKVRYSSIFFDFVPMAGDGTLAQDLRDIVHRHIRSFQGFLYHMMSLDLRYKVPIGLLGRFVLEKSGEHKGELSLKHGGTVYIVDCIRMFALEQELSEVTTFARLEALVKRNVFAPETAEHIRAAFEALTFLRLRNEIALVQAGRKPSHHINPHNLSKTEQDLLRESFQAVGKLQDATKRHFAKTPF</sequence>
<name>A0A0B5FIM3_9BACT</name>
<dbReference type="OrthoDB" id="9808528at2"/>
<dbReference type="Pfam" id="PF03445">
    <property type="entry name" value="DUF294"/>
    <property type="match status" value="1"/>
</dbReference>
<dbReference type="Pfam" id="PF10335">
    <property type="entry name" value="DUF294_C"/>
    <property type="match status" value="1"/>
</dbReference>
<dbReference type="CDD" id="cd05401">
    <property type="entry name" value="NT_GlnE_GlnD_like"/>
    <property type="match status" value="1"/>
</dbReference>
<dbReference type="KEGG" id="gsb:GSUB_12280"/>
<dbReference type="InterPro" id="IPR043519">
    <property type="entry name" value="NT_sf"/>
</dbReference>
<feature type="domain" description="Cyclic nucleotide-binding" evidence="3">
    <location>
        <begin position="12"/>
        <end position="115"/>
    </location>
</feature>
<dbReference type="Pfam" id="PF00571">
    <property type="entry name" value="CBS"/>
    <property type="match status" value="2"/>
</dbReference>
<dbReference type="Gene3D" id="3.10.580.10">
    <property type="entry name" value="CBS-domain"/>
    <property type="match status" value="1"/>
</dbReference>
<evidence type="ECO:0000259" key="4">
    <source>
        <dbReference type="PROSITE" id="PS51371"/>
    </source>
</evidence>
<gene>
    <name evidence="5" type="ORF">GSUB_12280</name>
</gene>
<dbReference type="PROSITE" id="PS50042">
    <property type="entry name" value="CNMP_BINDING_3"/>
    <property type="match status" value="1"/>
</dbReference>
<dbReference type="AlphaFoldDB" id="A0A0B5FIM3"/>
<evidence type="ECO:0000256" key="1">
    <source>
        <dbReference type="ARBA" id="ARBA00023122"/>
    </source>
</evidence>
<dbReference type="InterPro" id="IPR000595">
    <property type="entry name" value="cNMP-bd_dom"/>
</dbReference>
<dbReference type="SUPFAM" id="SSF54631">
    <property type="entry name" value="CBS-domain pair"/>
    <property type="match status" value="1"/>
</dbReference>
<dbReference type="EMBL" id="CP010311">
    <property type="protein sequence ID" value="AJF08032.1"/>
    <property type="molecule type" value="Genomic_DNA"/>
</dbReference>
<accession>A0A0B5FIM3</accession>
<reference evidence="5 6" key="1">
    <citation type="journal article" date="2015" name="Genome Announc.">
        <title>Genomes of Geoalkalibacter ferrihydriticus Z-0531T and Geoalkalibacter subterraneus Red1T, Two Haloalkaliphilic Metal-Reducing Deltaproteobacteria.</title>
        <authorList>
            <person name="Badalamenti J.P."/>
            <person name="Krajmalnik-Brown R."/>
            <person name="Torres C.I."/>
            <person name="Bond D.R."/>
        </authorList>
    </citation>
    <scope>NUCLEOTIDE SEQUENCE [LARGE SCALE GENOMIC DNA]</scope>
    <source>
        <strain evidence="5 6">Red1</strain>
    </source>
</reference>
<dbReference type="Proteomes" id="UP000035036">
    <property type="component" value="Chromosome"/>
</dbReference>
<feature type="domain" description="CBS" evidence="4">
    <location>
        <begin position="166"/>
        <end position="224"/>
    </location>
</feature>
<dbReference type="GO" id="GO:0008773">
    <property type="term" value="F:[protein-PII] uridylyltransferase activity"/>
    <property type="evidence" value="ECO:0007669"/>
    <property type="project" value="InterPro"/>
</dbReference>
<dbReference type="Gene3D" id="2.60.120.10">
    <property type="entry name" value="Jelly Rolls"/>
    <property type="match status" value="1"/>
</dbReference>
<evidence type="ECO:0000313" key="6">
    <source>
        <dbReference type="Proteomes" id="UP000035036"/>
    </source>
</evidence>
<dbReference type="SMART" id="SM00116">
    <property type="entry name" value="CBS"/>
    <property type="match status" value="2"/>
</dbReference>
<dbReference type="InterPro" id="IPR051257">
    <property type="entry name" value="Diverse_CBS-Domain"/>
</dbReference>
<feature type="domain" description="CBS" evidence="4">
    <location>
        <begin position="233"/>
        <end position="289"/>
    </location>
</feature>
<dbReference type="InterPro" id="IPR046342">
    <property type="entry name" value="CBS_dom_sf"/>
</dbReference>
<dbReference type="CDD" id="cd04587">
    <property type="entry name" value="CBS_pair_CAP-ED_NT_Pol-beta-like_DUF294_assoc"/>
    <property type="match status" value="1"/>
</dbReference>
<dbReference type="InterPro" id="IPR005105">
    <property type="entry name" value="GlnD_Uridyltrans_N"/>
</dbReference>
<organism evidence="5 6">
    <name type="scientific">Geoalkalibacter subterraneus</name>
    <dbReference type="NCBI Taxonomy" id="483547"/>
    <lineage>
        <taxon>Bacteria</taxon>
        <taxon>Pseudomonadati</taxon>
        <taxon>Thermodesulfobacteriota</taxon>
        <taxon>Desulfuromonadia</taxon>
        <taxon>Desulfuromonadales</taxon>
        <taxon>Geoalkalibacteraceae</taxon>
        <taxon>Geoalkalibacter</taxon>
    </lineage>
</organism>
<evidence type="ECO:0000313" key="5">
    <source>
        <dbReference type="EMBL" id="AJF08032.1"/>
    </source>
</evidence>
<dbReference type="PANTHER" id="PTHR43080">
    <property type="entry name" value="CBS DOMAIN-CONTAINING PROTEIN CBSX3, MITOCHONDRIAL"/>
    <property type="match status" value="1"/>
</dbReference>
<dbReference type="HOGENOM" id="CLU_027866_1_0_7"/>
<dbReference type="Pfam" id="PF00027">
    <property type="entry name" value="cNMP_binding"/>
    <property type="match status" value="1"/>
</dbReference>
<evidence type="ECO:0000256" key="2">
    <source>
        <dbReference type="PROSITE-ProRule" id="PRU00703"/>
    </source>
</evidence>
<dbReference type="InterPro" id="IPR018490">
    <property type="entry name" value="cNMP-bd_dom_sf"/>
</dbReference>
<dbReference type="STRING" id="483547.GSUB_12280"/>
<dbReference type="PANTHER" id="PTHR43080:SF2">
    <property type="entry name" value="CBS DOMAIN-CONTAINING PROTEIN"/>
    <property type="match status" value="1"/>
</dbReference>
<keyword evidence="1 2" id="KW-0129">CBS domain</keyword>